<dbReference type="CDD" id="cd06257">
    <property type="entry name" value="DnaJ"/>
    <property type="match status" value="1"/>
</dbReference>
<dbReference type="SUPFAM" id="SSF46565">
    <property type="entry name" value="Chaperone J-domain"/>
    <property type="match status" value="1"/>
</dbReference>
<evidence type="ECO:0000256" key="3">
    <source>
        <dbReference type="ARBA" id="ARBA00022989"/>
    </source>
</evidence>
<sequence>MLLIVAGLVLLWRVAFGNWPWNLAATKRPPDARVESVREARRILGVREDASRETIAEAHRKLAARHHPDRGGDPVEASRINAARDLLIGRPVAKSDEPEK</sequence>
<evidence type="ECO:0000256" key="1">
    <source>
        <dbReference type="ARBA" id="ARBA00004167"/>
    </source>
</evidence>
<dbReference type="Proteomes" id="UP000561438">
    <property type="component" value="Unassembled WGS sequence"/>
</dbReference>
<dbReference type="PANTHER" id="PTHR12763">
    <property type="match status" value="1"/>
</dbReference>
<comment type="subcellular location">
    <subcellularLocation>
        <location evidence="1">Membrane</location>
        <topology evidence="1">Single-pass membrane protein</topology>
    </subcellularLocation>
</comment>
<evidence type="ECO:0000313" key="7">
    <source>
        <dbReference type="EMBL" id="NVD44622.1"/>
    </source>
</evidence>
<dbReference type="AlphaFoldDB" id="A0A850H346"/>
<evidence type="ECO:0000256" key="2">
    <source>
        <dbReference type="ARBA" id="ARBA00022692"/>
    </source>
</evidence>
<dbReference type="PROSITE" id="PS50076">
    <property type="entry name" value="DNAJ_2"/>
    <property type="match status" value="1"/>
</dbReference>
<organism evidence="7 8">
    <name type="scientific">Qipengyuania atrilutea</name>
    <dbReference type="NCBI Taxonomy" id="2744473"/>
    <lineage>
        <taxon>Bacteria</taxon>
        <taxon>Pseudomonadati</taxon>
        <taxon>Pseudomonadota</taxon>
        <taxon>Alphaproteobacteria</taxon>
        <taxon>Sphingomonadales</taxon>
        <taxon>Erythrobacteraceae</taxon>
        <taxon>Qipengyuania</taxon>
    </lineage>
</organism>
<gene>
    <name evidence="7" type="ORF">HUV48_06270</name>
</gene>
<dbReference type="Gene3D" id="1.10.287.110">
    <property type="entry name" value="DnaJ domain"/>
    <property type="match status" value="1"/>
</dbReference>
<keyword evidence="8" id="KW-1185">Reference proteome</keyword>
<dbReference type="InterPro" id="IPR036869">
    <property type="entry name" value="J_dom_sf"/>
</dbReference>
<name>A0A850H346_9SPHN</name>
<protein>
    <submittedName>
        <fullName evidence="7">DnaJ domain-containing protein</fullName>
    </submittedName>
</protein>
<accession>A0A850H346</accession>
<keyword evidence="2" id="KW-0812">Transmembrane</keyword>
<comment type="caution">
    <text evidence="7">The sequence shown here is derived from an EMBL/GenBank/DDBJ whole genome shotgun (WGS) entry which is preliminary data.</text>
</comment>
<dbReference type="EMBL" id="JABWGV010000002">
    <property type="protein sequence ID" value="NVD44622.1"/>
    <property type="molecule type" value="Genomic_DNA"/>
</dbReference>
<evidence type="ECO:0000313" key="8">
    <source>
        <dbReference type="Proteomes" id="UP000561438"/>
    </source>
</evidence>
<evidence type="ECO:0000256" key="5">
    <source>
        <dbReference type="ARBA" id="ARBA00038105"/>
    </source>
</evidence>
<dbReference type="Pfam" id="PF00226">
    <property type="entry name" value="DnaJ"/>
    <property type="match status" value="1"/>
</dbReference>
<evidence type="ECO:0000256" key="4">
    <source>
        <dbReference type="ARBA" id="ARBA00023136"/>
    </source>
</evidence>
<dbReference type="InterPro" id="IPR001623">
    <property type="entry name" value="DnaJ_domain"/>
</dbReference>
<dbReference type="GO" id="GO:0001671">
    <property type="term" value="F:ATPase activator activity"/>
    <property type="evidence" value="ECO:0007669"/>
    <property type="project" value="TreeGrafter"/>
</dbReference>
<dbReference type="PANTHER" id="PTHR12763:SF28">
    <property type="entry name" value="GEO10507P1-RELATED"/>
    <property type="match status" value="1"/>
</dbReference>
<reference evidence="7 8" key="1">
    <citation type="submission" date="2020-06" db="EMBL/GenBank/DDBJ databases">
        <title>Altererythrobacter sp. HHU K3-1.</title>
        <authorList>
            <person name="Zhang D."/>
            <person name="Xue H."/>
        </authorList>
    </citation>
    <scope>NUCLEOTIDE SEQUENCE [LARGE SCALE GENOMIC DNA]</scope>
    <source>
        <strain evidence="7 8">HHU K3-1</strain>
    </source>
</reference>
<dbReference type="SMART" id="SM00271">
    <property type="entry name" value="DnaJ"/>
    <property type="match status" value="1"/>
</dbReference>
<keyword evidence="4" id="KW-0472">Membrane</keyword>
<feature type="domain" description="J" evidence="6">
    <location>
        <begin position="39"/>
        <end position="92"/>
    </location>
</feature>
<dbReference type="GO" id="GO:0016020">
    <property type="term" value="C:membrane"/>
    <property type="evidence" value="ECO:0007669"/>
    <property type="project" value="UniProtKB-SubCell"/>
</dbReference>
<evidence type="ECO:0000259" key="6">
    <source>
        <dbReference type="PROSITE" id="PS50076"/>
    </source>
</evidence>
<keyword evidence="3" id="KW-1133">Transmembrane helix</keyword>
<comment type="similarity">
    <text evidence="5">Belongs to the TIM14 family.</text>
</comment>
<proteinExistence type="inferred from homology"/>
<dbReference type="GO" id="GO:0030150">
    <property type="term" value="P:protein import into mitochondrial matrix"/>
    <property type="evidence" value="ECO:0007669"/>
    <property type="project" value="TreeGrafter"/>
</dbReference>